<evidence type="ECO:0000313" key="1">
    <source>
        <dbReference type="EMBL" id="CUS06096.1"/>
    </source>
</evidence>
<dbReference type="Gene3D" id="3.40.50.880">
    <property type="match status" value="2"/>
</dbReference>
<dbReference type="PANTHER" id="PTHR36175:SF1">
    <property type="entry name" value="CYANOPHYCINASE"/>
    <property type="match status" value="1"/>
</dbReference>
<evidence type="ECO:0000313" key="2">
    <source>
        <dbReference type="Proteomes" id="UP000215027"/>
    </source>
</evidence>
<dbReference type="Proteomes" id="UP000215027">
    <property type="component" value="Chromosome II"/>
</dbReference>
<dbReference type="KEGG" id="pbf:CFX0092_B0562"/>
<dbReference type="AlphaFoldDB" id="A0A160T6T2"/>
<dbReference type="InterPro" id="IPR029062">
    <property type="entry name" value="Class_I_gatase-like"/>
</dbReference>
<keyword evidence="2" id="KW-1185">Reference proteome</keyword>
<reference evidence="1" key="1">
    <citation type="submission" date="2016-01" db="EMBL/GenBank/DDBJ databases">
        <authorList>
            <person name="Mcilroy J.S."/>
            <person name="Karst M S."/>
            <person name="Albertsen M."/>
        </authorList>
    </citation>
    <scope>NUCLEOTIDE SEQUENCE</scope>
    <source>
        <strain evidence="1">Cfx-K</strain>
    </source>
</reference>
<sequence>MHKKWWGNWRAWAVLAALAGLLIMVGLVAGEGETRLVPIGAGYEEDTLMLFAAQAAEQDSDGHVLIRVLPITYHFNAFDISPRLRRENLQLAQTRAAQIEEACAAIAAGGQTCEATVVDMMIRRDAENPDRVAELGLEVDGFYILGGDQAIAMLVIANTPSEAALAAGFANGAAVGGNSAGAAVISRYMIAGYVGNNSAWDGLHQGAVDLWYGPDDTDRRGLIFGQPQAVIDQHVLERGRTARLLQAMVEKPGDKLAVGYDWGTGGVIDETGLARDVAGWYAAIALDGETYGAAAAAQYVGDAAILAIHDVGYHILPAGPYAYDLTTRRPVVDGVAQDAPDISERSFDHLIAPAGAGALFIGGDVGNDVRGEVVTAFVAAANDNGGPVIVLSAAPRQPAALGFARFWRNRLRQQGLEARPQLVALTPATDFAALAGRLEGAGAIFFTGRDQELMAELVAGMVESGSAAALQAWWASGGVLLADNAAAAALGVSMTAERSPTSGNVEYQSSDTFLDGYLTMAPGLGLVDAVIEPRVLYDYLYGRLVSHVMADPATVAVGLERGAGLHITSAGVSVIGQETAFVVDGRYAQTMAVGDNGAFAATWLLIDTFPTGTVMAE</sequence>
<accession>A0A160T6T2</accession>
<dbReference type="PANTHER" id="PTHR36175">
    <property type="entry name" value="CYANOPHYCINASE"/>
    <property type="match status" value="1"/>
</dbReference>
<proteinExistence type="predicted"/>
<dbReference type="RefSeq" id="WP_095045417.1">
    <property type="nucleotide sequence ID" value="NZ_LN890656.1"/>
</dbReference>
<dbReference type="OrthoDB" id="9799980at2"/>
<name>A0A160T6T2_9CHLR</name>
<dbReference type="SUPFAM" id="SSF52317">
    <property type="entry name" value="Class I glutamine amidotransferase-like"/>
    <property type="match status" value="2"/>
</dbReference>
<protein>
    <submittedName>
        <fullName evidence="1">Cyanophycinase and related exopeptidase-like protein</fullName>
    </submittedName>
</protein>
<dbReference type="EMBL" id="LN890656">
    <property type="protein sequence ID" value="CUS06096.1"/>
    <property type="molecule type" value="Genomic_DNA"/>
</dbReference>
<gene>
    <name evidence="1" type="ORF">CFX0092_B0562</name>
</gene>
<organism evidence="1 2">
    <name type="scientific">Candidatus Promineifilum breve</name>
    <dbReference type="NCBI Taxonomy" id="1806508"/>
    <lineage>
        <taxon>Bacteria</taxon>
        <taxon>Bacillati</taxon>
        <taxon>Chloroflexota</taxon>
        <taxon>Ardenticatenia</taxon>
        <taxon>Candidatus Promineifilales</taxon>
        <taxon>Candidatus Promineifilaceae</taxon>
        <taxon>Candidatus Promineifilum</taxon>
    </lineage>
</organism>